<dbReference type="InterPro" id="IPR008978">
    <property type="entry name" value="HSP20-like_chaperone"/>
</dbReference>
<dbReference type="EMBL" id="JAMSHJ010000002">
    <property type="protein sequence ID" value="KAI5434706.1"/>
    <property type="molecule type" value="Genomic_DNA"/>
</dbReference>
<comment type="caution">
    <text evidence="5">The sequence shown here is derived from an EMBL/GenBank/DDBJ whole genome shotgun (WGS) entry which is preliminary data.</text>
</comment>
<dbReference type="InterPro" id="IPR002068">
    <property type="entry name" value="A-crystallin/Hsp20_dom"/>
</dbReference>
<name>A0A9D5B9F5_PEA</name>
<evidence type="ECO:0000256" key="2">
    <source>
        <dbReference type="PROSITE-ProRule" id="PRU00285"/>
    </source>
</evidence>
<proteinExistence type="inferred from homology"/>
<dbReference type="InterPro" id="IPR031107">
    <property type="entry name" value="Small_HSP"/>
</dbReference>
<dbReference type="PANTHER" id="PTHR11527">
    <property type="entry name" value="HEAT-SHOCK PROTEIN 20 FAMILY MEMBER"/>
    <property type="match status" value="1"/>
</dbReference>
<keyword evidence="6" id="KW-1185">Reference proteome</keyword>
<protein>
    <recommendedName>
        <fullName evidence="4">SHSP domain-containing protein</fullName>
    </recommendedName>
</protein>
<dbReference type="Proteomes" id="UP001058974">
    <property type="component" value="Chromosome 2"/>
</dbReference>
<evidence type="ECO:0000259" key="4">
    <source>
        <dbReference type="PROSITE" id="PS01031"/>
    </source>
</evidence>
<accession>A0A9D5B9F5</accession>
<evidence type="ECO:0000313" key="6">
    <source>
        <dbReference type="Proteomes" id="UP001058974"/>
    </source>
</evidence>
<evidence type="ECO:0000313" key="5">
    <source>
        <dbReference type="EMBL" id="KAI5434706.1"/>
    </source>
</evidence>
<dbReference type="Gramene" id="Psat02G0150600-T1">
    <property type="protein sequence ID" value="KAI5434706.1"/>
    <property type="gene ID" value="KIW84_021506"/>
</dbReference>
<evidence type="ECO:0000256" key="3">
    <source>
        <dbReference type="RuleBase" id="RU003616"/>
    </source>
</evidence>
<sequence>MADTIFRYPFRNFFLDHPPIFREYYGSTALLDWIESPTAHILKINVPGFKKDEIKVQIEEGNVLHLRGESLKKENHGKEIVWHIAERGNGKEDFSRMIELPVDVKLDKIKAHIENGVLTVIVPKDSSHKVRNINIGSRL</sequence>
<dbReference type="OrthoDB" id="1431247at2759"/>
<feature type="domain" description="SHSP" evidence="4">
    <location>
        <begin position="21"/>
        <end position="138"/>
    </location>
</feature>
<reference evidence="5 6" key="1">
    <citation type="journal article" date="2022" name="Nat. Genet.">
        <title>Improved pea reference genome and pan-genome highlight genomic features and evolutionary characteristics.</title>
        <authorList>
            <person name="Yang T."/>
            <person name="Liu R."/>
            <person name="Luo Y."/>
            <person name="Hu S."/>
            <person name="Wang D."/>
            <person name="Wang C."/>
            <person name="Pandey M.K."/>
            <person name="Ge S."/>
            <person name="Xu Q."/>
            <person name="Li N."/>
            <person name="Li G."/>
            <person name="Huang Y."/>
            <person name="Saxena R.K."/>
            <person name="Ji Y."/>
            <person name="Li M."/>
            <person name="Yan X."/>
            <person name="He Y."/>
            <person name="Liu Y."/>
            <person name="Wang X."/>
            <person name="Xiang C."/>
            <person name="Varshney R.K."/>
            <person name="Ding H."/>
            <person name="Gao S."/>
            <person name="Zong X."/>
        </authorList>
    </citation>
    <scope>NUCLEOTIDE SEQUENCE [LARGE SCALE GENOMIC DNA]</scope>
    <source>
        <strain evidence="5 6">cv. Zhongwan 6</strain>
    </source>
</reference>
<gene>
    <name evidence="5" type="ORF">KIW84_021506</name>
</gene>
<organism evidence="5 6">
    <name type="scientific">Pisum sativum</name>
    <name type="common">Garden pea</name>
    <name type="synonym">Lathyrus oleraceus</name>
    <dbReference type="NCBI Taxonomy" id="3888"/>
    <lineage>
        <taxon>Eukaryota</taxon>
        <taxon>Viridiplantae</taxon>
        <taxon>Streptophyta</taxon>
        <taxon>Embryophyta</taxon>
        <taxon>Tracheophyta</taxon>
        <taxon>Spermatophyta</taxon>
        <taxon>Magnoliopsida</taxon>
        <taxon>eudicotyledons</taxon>
        <taxon>Gunneridae</taxon>
        <taxon>Pentapetalae</taxon>
        <taxon>rosids</taxon>
        <taxon>fabids</taxon>
        <taxon>Fabales</taxon>
        <taxon>Fabaceae</taxon>
        <taxon>Papilionoideae</taxon>
        <taxon>50 kb inversion clade</taxon>
        <taxon>NPAAA clade</taxon>
        <taxon>Hologalegina</taxon>
        <taxon>IRL clade</taxon>
        <taxon>Fabeae</taxon>
        <taxon>Lathyrus</taxon>
    </lineage>
</organism>
<dbReference type="SUPFAM" id="SSF49764">
    <property type="entry name" value="HSP20-like chaperones"/>
    <property type="match status" value="1"/>
</dbReference>
<dbReference type="Gene3D" id="2.60.40.790">
    <property type="match status" value="1"/>
</dbReference>
<dbReference type="AlphaFoldDB" id="A0A9D5B9F5"/>
<evidence type="ECO:0000256" key="1">
    <source>
        <dbReference type="ARBA" id="ARBA00023016"/>
    </source>
</evidence>
<dbReference type="Pfam" id="PF00011">
    <property type="entry name" value="HSP20"/>
    <property type="match status" value="1"/>
</dbReference>
<comment type="similarity">
    <text evidence="2 3">Belongs to the small heat shock protein (HSP20) family.</text>
</comment>
<dbReference type="PROSITE" id="PS01031">
    <property type="entry name" value="SHSP"/>
    <property type="match status" value="1"/>
</dbReference>
<keyword evidence="1" id="KW-0346">Stress response</keyword>